<evidence type="ECO:0000256" key="4">
    <source>
        <dbReference type="ARBA" id="ARBA00023088"/>
    </source>
</evidence>
<proteinExistence type="predicted"/>
<feature type="compositionally biased region" description="Low complexity" evidence="5">
    <location>
        <begin position="40"/>
        <end position="53"/>
    </location>
</feature>
<evidence type="ECO:0000256" key="1">
    <source>
        <dbReference type="ARBA" id="ARBA00022512"/>
    </source>
</evidence>
<keyword evidence="6" id="KW-1133">Transmembrane helix</keyword>
<feature type="region of interest" description="Disordered" evidence="5">
    <location>
        <begin position="40"/>
        <end position="101"/>
    </location>
</feature>
<keyword evidence="9" id="KW-1185">Reference proteome</keyword>
<keyword evidence="6" id="KW-0812">Transmembrane</keyword>
<gene>
    <name evidence="8" type="ORF">ACFYNZ_22380</name>
</gene>
<evidence type="ECO:0000259" key="7">
    <source>
        <dbReference type="PROSITE" id="PS50847"/>
    </source>
</evidence>
<keyword evidence="6" id="KW-0472">Membrane</keyword>
<feature type="compositionally biased region" description="Low complexity" evidence="5">
    <location>
        <begin position="71"/>
        <end position="95"/>
    </location>
</feature>
<dbReference type="NCBIfam" id="NF041528">
    <property type="entry name" value="strep_LAETG"/>
    <property type="match status" value="1"/>
</dbReference>
<dbReference type="RefSeq" id="WP_388349588.1">
    <property type="nucleotide sequence ID" value="NZ_JBIAFJ010000020.1"/>
</dbReference>
<protein>
    <submittedName>
        <fullName evidence="8">LAETG motif-containing sortase-dependent surface protein</fullName>
    </submittedName>
</protein>
<keyword evidence="3" id="KW-0732">Signal</keyword>
<sequence length="135" mass="12953">MIPCPQPDSGETTVHYLKRAVVTVVATGALAAIAVPAWADAGPSATPSAAPSPVTGLPSDATKPSPVTSLPPGATSSAAPTPVTSVPPSGASSAAQSELAQTGSSTTTAAMGVGAAGLVVLGAGALFIVRRRALR</sequence>
<evidence type="ECO:0000256" key="6">
    <source>
        <dbReference type="SAM" id="Phobius"/>
    </source>
</evidence>
<dbReference type="EMBL" id="JBIAFJ010000020">
    <property type="protein sequence ID" value="MFE9172189.1"/>
    <property type="molecule type" value="Genomic_DNA"/>
</dbReference>
<evidence type="ECO:0000256" key="5">
    <source>
        <dbReference type="SAM" id="MobiDB-lite"/>
    </source>
</evidence>
<dbReference type="PROSITE" id="PS50847">
    <property type="entry name" value="GRAM_POS_ANCHORING"/>
    <property type="match status" value="1"/>
</dbReference>
<comment type="caution">
    <text evidence="8">The sequence shown here is derived from an EMBL/GenBank/DDBJ whole genome shotgun (WGS) entry which is preliminary data.</text>
</comment>
<dbReference type="Proteomes" id="UP001601197">
    <property type="component" value="Unassembled WGS sequence"/>
</dbReference>
<evidence type="ECO:0000313" key="9">
    <source>
        <dbReference type="Proteomes" id="UP001601197"/>
    </source>
</evidence>
<feature type="domain" description="Gram-positive cocci surface proteins LPxTG" evidence="7">
    <location>
        <begin position="99"/>
        <end position="135"/>
    </location>
</feature>
<feature type="transmembrane region" description="Helical" evidence="6">
    <location>
        <begin position="20"/>
        <end position="39"/>
    </location>
</feature>
<evidence type="ECO:0000256" key="2">
    <source>
        <dbReference type="ARBA" id="ARBA00022525"/>
    </source>
</evidence>
<dbReference type="NCBIfam" id="TIGR01167">
    <property type="entry name" value="LPXTG_anchor"/>
    <property type="match status" value="1"/>
</dbReference>
<keyword evidence="4" id="KW-0572">Peptidoglycan-anchor</keyword>
<name>A0ABW6KXT9_9ACTN</name>
<dbReference type="InterPro" id="IPR019931">
    <property type="entry name" value="LPXTG_anchor"/>
</dbReference>
<keyword evidence="2" id="KW-0964">Secreted</keyword>
<reference evidence="8 9" key="1">
    <citation type="submission" date="2024-10" db="EMBL/GenBank/DDBJ databases">
        <title>The Natural Products Discovery Center: Release of the First 8490 Sequenced Strains for Exploring Actinobacteria Biosynthetic Diversity.</title>
        <authorList>
            <person name="Kalkreuter E."/>
            <person name="Kautsar S.A."/>
            <person name="Yang D."/>
            <person name="Bader C.D."/>
            <person name="Teijaro C.N."/>
            <person name="Fluegel L."/>
            <person name="Davis C.M."/>
            <person name="Simpson J.R."/>
            <person name="Lauterbach L."/>
            <person name="Steele A.D."/>
            <person name="Gui C."/>
            <person name="Meng S."/>
            <person name="Li G."/>
            <person name="Viehrig K."/>
            <person name="Ye F."/>
            <person name="Su P."/>
            <person name="Kiefer A.F."/>
            <person name="Nichols A."/>
            <person name="Cepeda A.J."/>
            <person name="Yan W."/>
            <person name="Fan B."/>
            <person name="Jiang Y."/>
            <person name="Adhikari A."/>
            <person name="Zheng C.-J."/>
            <person name="Schuster L."/>
            <person name="Cowan T.M."/>
            <person name="Smanski M.J."/>
            <person name="Chevrette M.G."/>
            <person name="De Carvalho L.P.S."/>
            <person name="Shen B."/>
        </authorList>
    </citation>
    <scope>NUCLEOTIDE SEQUENCE [LARGE SCALE GENOMIC DNA]</scope>
    <source>
        <strain evidence="8 9">NPDC007147</strain>
    </source>
</reference>
<keyword evidence="1" id="KW-0134">Cell wall</keyword>
<feature type="transmembrane region" description="Helical" evidence="6">
    <location>
        <begin position="109"/>
        <end position="129"/>
    </location>
</feature>
<evidence type="ECO:0000313" key="8">
    <source>
        <dbReference type="EMBL" id="MFE9172189.1"/>
    </source>
</evidence>
<organism evidence="8 9">
    <name type="scientific">Streptomyces kebangsaanensis</name>
    <dbReference type="NCBI Taxonomy" id="864058"/>
    <lineage>
        <taxon>Bacteria</taxon>
        <taxon>Bacillati</taxon>
        <taxon>Actinomycetota</taxon>
        <taxon>Actinomycetes</taxon>
        <taxon>Kitasatosporales</taxon>
        <taxon>Streptomycetaceae</taxon>
        <taxon>Streptomyces</taxon>
    </lineage>
</organism>
<evidence type="ECO:0000256" key="3">
    <source>
        <dbReference type="ARBA" id="ARBA00022729"/>
    </source>
</evidence>
<accession>A0ABW6KXT9</accession>